<keyword evidence="4" id="KW-0378">Hydrolase</keyword>
<proteinExistence type="inferred from homology"/>
<dbReference type="AlphaFoldDB" id="A0A081NYR0"/>
<keyword evidence="10" id="KW-1185">Reference proteome</keyword>
<dbReference type="Gene3D" id="3.40.350.10">
    <property type="entry name" value="Creatinase/prolidase N-terminal domain"/>
    <property type="match status" value="1"/>
</dbReference>
<dbReference type="Proteomes" id="UP000028123">
    <property type="component" value="Unassembled WGS sequence"/>
</dbReference>
<evidence type="ECO:0000256" key="2">
    <source>
        <dbReference type="ARBA" id="ARBA00008766"/>
    </source>
</evidence>
<evidence type="ECO:0000259" key="7">
    <source>
        <dbReference type="Pfam" id="PF00557"/>
    </source>
</evidence>
<dbReference type="SUPFAM" id="SSF53092">
    <property type="entry name" value="Creatinase/prolidase N-terminal domain"/>
    <property type="match status" value="1"/>
</dbReference>
<feature type="domain" description="Creatinase N-terminal" evidence="8">
    <location>
        <begin position="4"/>
        <end position="136"/>
    </location>
</feature>
<dbReference type="eggNOG" id="COG0006">
    <property type="taxonomic scope" value="Bacteria"/>
</dbReference>
<sequence>MNDRIAKLQAYMESHELDAVLITLPKHVFYLTGFASDPHERFLGLLLARGEEPTLVVPALDEEPARGAAKGIGAFATHTDTDDPYAVLKGLLPGGIRRFGLEKTHLTVNRFEQLNEAIGASEYVDVDEPLREMRVVKSEDEIVRLKRAVSLVEEVLRRGLEKVTPGVTEIEIVAELEYQMKKLGSEGPSFSTLVLAGEKSAMPHGTPGLRKIQSGELLLIDMGVFADGYASDITRTFAVGDVDDELKRIYDTVLQANLRAIEATRPGVTYASIDKAARDVIEAAGYGPQFVHRLGHGLGIDIHEFPSIHAGTADLLVAGAVFTVEPGIYVTGLGGVRIEDDVRVTDSGVEVLTSFPKELTVIG</sequence>
<dbReference type="PANTHER" id="PTHR46112:SF10">
    <property type="entry name" value="DIPEPTIDASE YKVY-RELATED"/>
    <property type="match status" value="1"/>
</dbReference>
<accession>A0A081NYR0</accession>
<reference evidence="9 10" key="1">
    <citation type="submission" date="2014-06" db="EMBL/GenBank/DDBJ databases">
        <title>Draft genome sequence of Paenibacillus sp. MSt1.</title>
        <authorList>
            <person name="Aw Y.K."/>
            <person name="Ong K.S."/>
            <person name="Gan H.M."/>
            <person name="Lee S.M."/>
        </authorList>
    </citation>
    <scope>NUCLEOTIDE SEQUENCE [LARGE SCALE GENOMIC DNA]</scope>
    <source>
        <strain evidence="9 10">MSt1</strain>
    </source>
</reference>
<dbReference type="PANTHER" id="PTHR46112">
    <property type="entry name" value="AMINOPEPTIDASE"/>
    <property type="match status" value="1"/>
</dbReference>
<keyword evidence="5" id="KW-0464">Manganese</keyword>
<protein>
    <submittedName>
        <fullName evidence="9">Metallopeptidase</fullName>
    </submittedName>
</protein>
<evidence type="ECO:0000256" key="4">
    <source>
        <dbReference type="ARBA" id="ARBA00022801"/>
    </source>
</evidence>
<evidence type="ECO:0000256" key="6">
    <source>
        <dbReference type="RuleBase" id="RU000590"/>
    </source>
</evidence>
<dbReference type="InterPro" id="IPR050659">
    <property type="entry name" value="Peptidase_M24B"/>
</dbReference>
<dbReference type="Gene3D" id="3.90.230.10">
    <property type="entry name" value="Creatinase/methionine aminopeptidase superfamily"/>
    <property type="match status" value="1"/>
</dbReference>
<dbReference type="RefSeq" id="WP_036688180.1">
    <property type="nucleotide sequence ID" value="NZ_JNVM01000021.1"/>
</dbReference>
<dbReference type="PROSITE" id="PS00491">
    <property type="entry name" value="PROLINE_PEPTIDASE"/>
    <property type="match status" value="1"/>
</dbReference>
<dbReference type="OrthoDB" id="9806388at2"/>
<name>A0A081NYR0_9BACL</name>
<organism evidence="9 10">
    <name type="scientific">Paenibacillus tyrfis</name>
    <dbReference type="NCBI Taxonomy" id="1501230"/>
    <lineage>
        <taxon>Bacteria</taxon>
        <taxon>Bacillati</taxon>
        <taxon>Bacillota</taxon>
        <taxon>Bacilli</taxon>
        <taxon>Bacillales</taxon>
        <taxon>Paenibacillaceae</taxon>
        <taxon>Paenibacillus</taxon>
    </lineage>
</organism>
<dbReference type="InterPro" id="IPR001131">
    <property type="entry name" value="Peptidase_M24B_aminopep-P_CS"/>
</dbReference>
<gene>
    <name evidence="9" type="ORF">ET33_15790</name>
</gene>
<dbReference type="InterPro" id="IPR036005">
    <property type="entry name" value="Creatinase/aminopeptidase-like"/>
</dbReference>
<evidence type="ECO:0000313" key="9">
    <source>
        <dbReference type="EMBL" id="KEQ23583.1"/>
    </source>
</evidence>
<dbReference type="InterPro" id="IPR000587">
    <property type="entry name" value="Creatinase_N"/>
</dbReference>
<feature type="domain" description="Peptidase M24" evidence="7">
    <location>
        <begin position="145"/>
        <end position="346"/>
    </location>
</feature>
<dbReference type="CDD" id="cd01092">
    <property type="entry name" value="APP-like"/>
    <property type="match status" value="1"/>
</dbReference>
<evidence type="ECO:0000313" key="10">
    <source>
        <dbReference type="Proteomes" id="UP000028123"/>
    </source>
</evidence>
<keyword evidence="3 6" id="KW-0479">Metal-binding</keyword>
<dbReference type="InterPro" id="IPR029149">
    <property type="entry name" value="Creatin/AminoP/Spt16_N"/>
</dbReference>
<dbReference type="Pfam" id="PF00557">
    <property type="entry name" value="Peptidase_M24"/>
    <property type="match status" value="1"/>
</dbReference>
<dbReference type="GO" id="GO:0046872">
    <property type="term" value="F:metal ion binding"/>
    <property type="evidence" value="ECO:0007669"/>
    <property type="project" value="UniProtKB-KW"/>
</dbReference>
<comment type="cofactor">
    <cofactor evidence="1">
        <name>Mn(2+)</name>
        <dbReference type="ChEBI" id="CHEBI:29035"/>
    </cofactor>
</comment>
<comment type="caution">
    <text evidence="9">The sequence shown here is derived from an EMBL/GenBank/DDBJ whole genome shotgun (WGS) entry which is preliminary data.</text>
</comment>
<dbReference type="InterPro" id="IPR000994">
    <property type="entry name" value="Pept_M24"/>
</dbReference>
<evidence type="ECO:0000259" key="8">
    <source>
        <dbReference type="Pfam" id="PF01321"/>
    </source>
</evidence>
<comment type="similarity">
    <text evidence="2 6">Belongs to the peptidase M24B family.</text>
</comment>
<evidence type="ECO:0000256" key="3">
    <source>
        <dbReference type="ARBA" id="ARBA00022723"/>
    </source>
</evidence>
<dbReference type="GO" id="GO:0016787">
    <property type="term" value="F:hydrolase activity"/>
    <property type="evidence" value="ECO:0007669"/>
    <property type="project" value="UniProtKB-KW"/>
</dbReference>
<dbReference type="EMBL" id="JNVM01000021">
    <property type="protein sequence ID" value="KEQ23583.1"/>
    <property type="molecule type" value="Genomic_DNA"/>
</dbReference>
<dbReference type="SUPFAM" id="SSF55920">
    <property type="entry name" value="Creatinase/aminopeptidase"/>
    <property type="match status" value="1"/>
</dbReference>
<evidence type="ECO:0000256" key="1">
    <source>
        <dbReference type="ARBA" id="ARBA00001936"/>
    </source>
</evidence>
<evidence type="ECO:0000256" key="5">
    <source>
        <dbReference type="ARBA" id="ARBA00023211"/>
    </source>
</evidence>
<dbReference type="Pfam" id="PF01321">
    <property type="entry name" value="Creatinase_N"/>
    <property type="match status" value="1"/>
</dbReference>